<dbReference type="PANTHER" id="PTHR28640">
    <property type="entry name" value="ADP-RIBOSYLATION FACTOR-LIKE PROTEIN 6-INTERACTING PROTEIN 6"/>
    <property type="match status" value="1"/>
</dbReference>
<protein>
    <submittedName>
        <fullName evidence="3">Putative ADP-ribosylation factor-like protein 6-interacting protein 6</fullName>
    </submittedName>
</protein>
<dbReference type="OMA" id="AGCISCI"/>
<dbReference type="STRING" id="52904.ENSSMAP00000015669"/>
<evidence type="ECO:0000313" key="4">
    <source>
        <dbReference type="Proteomes" id="UP000246464"/>
    </source>
</evidence>
<keyword evidence="4" id="KW-1185">Reference proteome</keyword>
<dbReference type="Pfam" id="PF15062">
    <property type="entry name" value="ARL6IP6"/>
    <property type="match status" value="1"/>
</dbReference>
<feature type="region of interest" description="Disordered" evidence="1">
    <location>
        <begin position="1"/>
        <end position="20"/>
    </location>
</feature>
<keyword evidence="2" id="KW-0812">Transmembrane</keyword>
<keyword evidence="2" id="KW-1133">Transmembrane helix</keyword>
<dbReference type="PANTHER" id="PTHR28640:SF1">
    <property type="entry name" value="ADP-RIBOSYLATION FACTOR-LIKE PROTEIN 6-INTERACTING PROTEIN 6"/>
    <property type="match status" value="1"/>
</dbReference>
<proteinExistence type="predicted"/>
<dbReference type="InterPro" id="IPR029383">
    <property type="entry name" value="ARL6IP6"/>
</dbReference>
<accession>A0A2U9AVZ8</accession>
<sequence length="147" mass="15380">MEHPGRCSVGPSGRVVSGEAPGGATGRWSAVALSALGSAVTVAAVGCLCAFIYPILTELRAVTVRGEDGSEERILGFWSVLLLSLSAGCICCAFSWTLTYLDSYQPGTLVPTLAHLRDVSGHGFLMDYGVVVLNGIMAMLTVIWSLT</sequence>
<evidence type="ECO:0000256" key="2">
    <source>
        <dbReference type="SAM" id="Phobius"/>
    </source>
</evidence>
<name>A0A2U9AVZ8_SCOMX</name>
<dbReference type="EMBL" id="CP026243">
    <property type="protein sequence ID" value="AWO95844.1"/>
    <property type="molecule type" value="Genomic_DNA"/>
</dbReference>
<dbReference type="AlphaFoldDB" id="A0A2U9AVZ8"/>
<feature type="transmembrane region" description="Helical" evidence="2">
    <location>
        <begin position="74"/>
        <end position="96"/>
    </location>
</feature>
<evidence type="ECO:0000256" key="1">
    <source>
        <dbReference type="SAM" id="MobiDB-lite"/>
    </source>
</evidence>
<feature type="transmembrane region" description="Helical" evidence="2">
    <location>
        <begin position="28"/>
        <end position="53"/>
    </location>
</feature>
<evidence type="ECO:0000313" key="3">
    <source>
        <dbReference type="EMBL" id="AWO95844.1"/>
    </source>
</evidence>
<feature type="transmembrane region" description="Helical" evidence="2">
    <location>
        <begin position="128"/>
        <end position="146"/>
    </location>
</feature>
<gene>
    <name evidence="3" type="ORF">SMAX5B_000898</name>
</gene>
<organism evidence="3 4">
    <name type="scientific">Scophthalmus maximus</name>
    <name type="common">Turbot</name>
    <name type="synonym">Psetta maxima</name>
    <dbReference type="NCBI Taxonomy" id="52904"/>
    <lineage>
        <taxon>Eukaryota</taxon>
        <taxon>Metazoa</taxon>
        <taxon>Chordata</taxon>
        <taxon>Craniata</taxon>
        <taxon>Vertebrata</taxon>
        <taxon>Euteleostomi</taxon>
        <taxon>Actinopterygii</taxon>
        <taxon>Neopterygii</taxon>
        <taxon>Teleostei</taxon>
        <taxon>Neoteleostei</taxon>
        <taxon>Acanthomorphata</taxon>
        <taxon>Carangaria</taxon>
        <taxon>Pleuronectiformes</taxon>
        <taxon>Pleuronectoidei</taxon>
        <taxon>Scophthalmidae</taxon>
        <taxon>Scophthalmus</taxon>
    </lineage>
</organism>
<reference evidence="3 4" key="1">
    <citation type="submission" date="2017-12" db="EMBL/GenBank/DDBJ databases">
        <title>Integrating genomic resources of turbot (Scophthalmus maximus) in depth evaluation of genetic and physical mapping variation across individuals.</title>
        <authorList>
            <person name="Martinez P."/>
        </authorList>
    </citation>
    <scope>NUCLEOTIDE SEQUENCE [LARGE SCALE GENOMIC DNA]</scope>
</reference>
<dbReference type="OrthoDB" id="10070125at2759"/>
<dbReference type="Proteomes" id="UP000246464">
    <property type="component" value="Chromosome 1"/>
</dbReference>
<keyword evidence="2" id="KW-0472">Membrane</keyword>